<sequence length="104" mass="11931">MKITACKEAVAQSSTLYVCERLFIFFLEYFTEKNVGHPELVSCCNKKSIKGAVCAHLNVDGSSSFSLFHVQPMPILTWQRSIYVIKVRIEMNKSHGCYQWHTLL</sequence>
<organism evidence="1">
    <name type="scientific">Micrurus surinamensis</name>
    <name type="common">Surinam coral snake</name>
    <dbReference type="NCBI Taxonomy" id="129470"/>
    <lineage>
        <taxon>Eukaryota</taxon>
        <taxon>Metazoa</taxon>
        <taxon>Chordata</taxon>
        <taxon>Craniata</taxon>
        <taxon>Vertebrata</taxon>
        <taxon>Euteleostomi</taxon>
        <taxon>Lepidosauria</taxon>
        <taxon>Squamata</taxon>
        <taxon>Bifurcata</taxon>
        <taxon>Unidentata</taxon>
        <taxon>Episquamata</taxon>
        <taxon>Toxicofera</taxon>
        <taxon>Serpentes</taxon>
        <taxon>Colubroidea</taxon>
        <taxon>Elapidae</taxon>
        <taxon>Elapinae</taxon>
        <taxon>Micrurus</taxon>
    </lineage>
</organism>
<protein>
    <submittedName>
        <fullName evidence="1">Uncharacterized protein</fullName>
    </submittedName>
</protein>
<reference evidence="1" key="1">
    <citation type="submission" date="2017-07" db="EMBL/GenBank/DDBJ databases">
        <authorList>
            <person name="Mikheyev A."/>
            <person name="Grau M."/>
        </authorList>
    </citation>
    <scope>NUCLEOTIDE SEQUENCE</scope>
    <source>
        <tissue evidence="1">Venom_gland</tissue>
    </source>
</reference>
<accession>A0A2D4P926</accession>
<evidence type="ECO:0000313" key="1">
    <source>
        <dbReference type="EMBL" id="LAB54008.1"/>
    </source>
</evidence>
<dbReference type="EMBL" id="IACN01055451">
    <property type="protein sequence ID" value="LAB54008.1"/>
    <property type="molecule type" value="Transcribed_RNA"/>
</dbReference>
<reference evidence="1" key="2">
    <citation type="submission" date="2017-11" db="EMBL/GenBank/DDBJ databases">
        <title>Coralsnake Venomics: Analyses of Venom Gland Transcriptomes and Proteomes of Six Brazilian Taxa.</title>
        <authorList>
            <person name="Aird S.D."/>
            <person name="Jorge da Silva N."/>
            <person name="Qiu L."/>
            <person name="Villar-Briones A."/>
            <person name="Aparecida-Saddi V."/>
            <person name="Campos-Telles M.P."/>
            <person name="Grau M."/>
            <person name="Mikheyev A.S."/>
        </authorList>
    </citation>
    <scope>NUCLEOTIDE SEQUENCE</scope>
    <source>
        <tissue evidence="1">Venom_gland</tissue>
    </source>
</reference>
<proteinExistence type="predicted"/>
<dbReference type="AlphaFoldDB" id="A0A2D4P926"/>
<name>A0A2D4P926_MICSU</name>